<proteinExistence type="predicted"/>
<feature type="domain" description="PH" evidence="1">
    <location>
        <begin position="238"/>
        <end position="354"/>
    </location>
</feature>
<organism evidence="3 4">
    <name type="scientific">Emericellopsis atlantica</name>
    <dbReference type="NCBI Taxonomy" id="2614577"/>
    <lineage>
        <taxon>Eukaryota</taxon>
        <taxon>Fungi</taxon>
        <taxon>Dikarya</taxon>
        <taxon>Ascomycota</taxon>
        <taxon>Pezizomycotina</taxon>
        <taxon>Sordariomycetes</taxon>
        <taxon>Hypocreomycetidae</taxon>
        <taxon>Hypocreales</taxon>
        <taxon>Bionectriaceae</taxon>
        <taxon>Emericellopsis</taxon>
    </lineage>
</organism>
<dbReference type="Proteomes" id="UP000887229">
    <property type="component" value="Unassembled WGS sequence"/>
</dbReference>
<comment type="caution">
    <text evidence="3">The sequence shown here is derived from an EMBL/GenBank/DDBJ whole genome shotgun (WGS) entry which is preliminary data.</text>
</comment>
<protein>
    <submittedName>
        <fullName evidence="3">Uncharacterized protein</fullName>
    </submittedName>
</protein>
<sequence>MMELIPRSSMEIVGPIEHHLFGGCCLEAHRCDAVWLQLEGLRNYLLDASVGHLSNIIDEIRLTACRLRELADLSQVHQDRIPVILNHLNILLPCLSRTLRDIASYYEDTTMSKINRWRNMYHCMRDEGDGMSLGGRFMLYNYFLGSLRDVLLRSPNFDLNGLETARVKVMQLRENRNIPPPPAQVGPRMRSTIFAFENDPDLHWAQQIFSMPLPSRTALKNQIQSVATGPHQKWGHLKIPDESRILFRRPFNDDKICLIAYENGRDLCPYLLLRMINPETGQAWFSLRGTQELCIDRDGCVLRLKRWSTKSACSRLWAALSFQTWEELVLMYSSFLALKARNPKVVNVAPDEYLPKGERKLFQARISDDGFWHALAVYKDIATGGIRLLASACEGPLKQCPIWTAFVTQQSASPTTWIKRVSKHRIRLTDVQLYVFCQDYRQNRQRKGSSGYFEINFHQQKGCDRFIDLFPVLPKRAKTPQLAGR</sequence>
<keyword evidence="4" id="KW-1185">Reference proteome</keyword>
<evidence type="ECO:0000259" key="2">
    <source>
        <dbReference type="Pfam" id="PF23076"/>
    </source>
</evidence>
<dbReference type="OrthoDB" id="5345571at2759"/>
<dbReference type="InterPro" id="IPR057082">
    <property type="entry name" value="PH_C"/>
</dbReference>
<dbReference type="RefSeq" id="XP_046121822.1">
    <property type="nucleotide sequence ID" value="XM_046258930.1"/>
</dbReference>
<dbReference type="AlphaFoldDB" id="A0A9P7ZUJ0"/>
<dbReference type="Pfam" id="PF23074">
    <property type="entry name" value="PH_FT_N"/>
    <property type="match status" value="1"/>
</dbReference>
<dbReference type="GeneID" id="70289833"/>
<name>A0A9P7ZUJ0_9HYPO</name>
<dbReference type="EMBL" id="MU251244">
    <property type="protein sequence ID" value="KAG9257898.1"/>
    <property type="molecule type" value="Genomic_DNA"/>
</dbReference>
<dbReference type="InterPro" id="IPR057081">
    <property type="entry name" value="PH_N"/>
</dbReference>
<gene>
    <name evidence="3" type="ORF">F5Z01DRAFT_308770</name>
</gene>
<evidence type="ECO:0000259" key="1">
    <source>
        <dbReference type="Pfam" id="PF23074"/>
    </source>
</evidence>
<dbReference type="Pfam" id="PF23076">
    <property type="entry name" value="PH_FT_C"/>
    <property type="match status" value="1"/>
</dbReference>
<evidence type="ECO:0000313" key="4">
    <source>
        <dbReference type="Proteomes" id="UP000887229"/>
    </source>
</evidence>
<feature type="domain" description="PH" evidence="2">
    <location>
        <begin position="360"/>
        <end position="471"/>
    </location>
</feature>
<accession>A0A9P7ZUJ0</accession>
<reference evidence="3" key="1">
    <citation type="journal article" date="2021" name="IMA Fungus">
        <title>Genomic characterization of three marine fungi, including Emericellopsis atlantica sp. nov. with signatures of a generalist lifestyle and marine biomass degradation.</title>
        <authorList>
            <person name="Hagestad O.C."/>
            <person name="Hou L."/>
            <person name="Andersen J.H."/>
            <person name="Hansen E.H."/>
            <person name="Altermark B."/>
            <person name="Li C."/>
            <person name="Kuhnert E."/>
            <person name="Cox R.J."/>
            <person name="Crous P.W."/>
            <person name="Spatafora J.W."/>
            <person name="Lail K."/>
            <person name="Amirebrahimi M."/>
            <person name="Lipzen A."/>
            <person name="Pangilinan J."/>
            <person name="Andreopoulos W."/>
            <person name="Hayes R.D."/>
            <person name="Ng V."/>
            <person name="Grigoriev I.V."/>
            <person name="Jackson S.A."/>
            <person name="Sutton T.D.S."/>
            <person name="Dobson A.D.W."/>
            <person name="Rama T."/>
        </authorList>
    </citation>
    <scope>NUCLEOTIDE SEQUENCE</scope>
    <source>
        <strain evidence="3">TS7</strain>
    </source>
</reference>
<evidence type="ECO:0000313" key="3">
    <source>
        <dbReference type="EMBL" id="KAG9257898.1"/>
    </source>
</evidence>